<dbReference type="InterPro" id="IPR036097">
    <property type="entry name" value="HisK_dim/P_sf"/>
</dbReference>
<dbReference type="EC" id="2.7.13.3" evidence="3"/>
<dbReference type="CDD" id="cd00082">
    <property type="entry name" value="HisKA"/>
    <property type="match status" value="1"/>
</dbReference>
<dbReference type="InterPro" id="IPR003594">
    <property type="entry name" value="HATPase_dom"/>
</dbReference>
<evidence type="ECO:0000256" key="1">
    <source>
        <dbReference type="ARBA" id="ARBA00000085"/>
    </source>
</evidence>
<dbReference type="EMBL" id="APPV01000011">
    <property type="protein sequence ID" value="ENV60151.1"/>
    <property type="molecule type" value="Genomic_DNA"/>
</dbReference>
<evidence type="ECO:0000256" key="2">
    <source>
        <dbReference type="ARBA" id="ARBA00004141"/>
    </source>
</evidence>
<feature type="transmembrane region" description="Helical" evidence="13">
    <location>
        <begin position="146"/>
        <end position="164"/>
    </location>
</feature>
<keyword evidence="8" id="KW-0418">Kinase</keyword>
<feature type="domain" description="Histidine kinase" evidence="14">
    <location>
        <begin position="230"/>
        <end position="447"/>
    </location>
</feature>
<dbReference type="PROSITE" id="PS50109">
    <property type="entry name" value="HIS_KIN"/>
    <property type="match status" value="1"/>
</dbReference>
<organism evidence="15 16">
    <name type="scientific">Acinetobacter soli NIPH 2899</name>
    <dbReference type="NCBI Taxonomy" id="1217677"/>
    <lineage>
        <taxon>Bacteria</taxon>
        <taxon>Pseudomonadati</taxon>
        <taxon>Pseudomonadota</taxon>
        <taxon>Gammaproteobacteria</taxon>
        <taxon>Moraxellales</taxon>
        <taxon>Moraxellaceae</taxon>
        <taxon>Acinetobacter</taxon>
    </lineage>
</organism>
<evidence type="ECO:0000313" key="16">
    <source>
        <dbReference type="Proteomes" id="UP000018433"/>
    </source>
</evidence>
<dbReference type="Gene3D" id="3.30.565.10">
    <property type="entry name" value="Histidine kinase-like ATPase, C-terminal domain"/>
    <property type="match status" value="1"/>
</dbReference>
<evidence type="ECO:0000313" key="15">
    <source>
        <dbReference type="EMBL" id="ENV60151.1"/>
    </source>
</evidence>
<sequence length="447" mass="50982">MPKSSSLQTRLIRGTLISSIIAGLIAFMLLIAITVVHTMNIQDEIMDEVSDLLLASDLNIPSARDLNELTEEFDLQYSLYWKGRELVHSDQHEDIQPINLYASDFDYFFYKGQLWRSLHASKSEAELNVVVIQPLSARFSEIFQSIFWYALGLMILWIIQWILLKWTIKKQLSSLSDLSRSIAQRSTENLEPIQQEPHSINELQPVIDSLNSLLIRLERALSAEQRFTADASHELRSPLSAIQMRVQVMQRKFADIDMNELNEDLKIIQHDVQRSTRILENLLLLARLDPSQAEELPKTQLDMTVLMEDVCTQLENFAQAKAIRYTVHQYAQRTHVYGNYELIYTCVRNVLDNAIRYTPVGGQIDVELLNEQDHLIIKIQDEGNTLDAALLTQLGQRFFRALGTKQPGTGLGLSITKKIIELHQGRVDFSLSAQGGLIVKLILPNAS</sequence>
<dbReference type="InterPro" id="IPR003661">
    <property type="entry name" value="HisK_dim/P_dom"/>
</dbReference>
<evidence type="ECO:0000256" key="7">
    <source>
        <dbReference type="ARBA" id="ARBA00022741"/>
    </source>
</evidence>
<keyword evidence="12 13" id="KW-0472">Membrane</keyword>
<dbReference type="SUPFAM" id="SSF47384">
    <property type="entry name" value="Homodimeric domain of signal transducing histidine kinase"/>
    <property type="match status" value="1"/>
</dbReference>
<evidence type="ECO:0000256" key="8">
    <source>
        <dbReference type="ARBA" id="ARBA00022777"/>
    </source>
</evidence>
<evidence type="ECO:0000256" key="4">
    <source>
        <dbReference type="ARBA" id="ARBA00022553"/>
    </source>
</evidence>
<comment type="caution">
    <text evidence="15">The sequence shown here is derived from an EMBL/GenBank/DDBJ whole genome shotgun (WGS) entry which is preliminary data.</text>
</comment>
<evidence type="ECO:0000256" key="12">
    <source>
        <dbReference type="ARBA" id="ARBA00023136"/>
    </source>
</evidence>
<dbReference type="Pfam" id="PF00512">
    <property type="entry name" value="HisKA"/>
    <property type="match status" value="1"/>
</dbReference>
<keyword evidence="11" id="KW-0902">Two-component regulatory system</keyword>
<keyword evidence="7" id="KW-0547">Nucleotide-binding</keyword>
<evidence type="ECO:0000256" key="5">
    <source>
        <dbReference type="ARBA" id="ARBA00022679"/>
    </source>
</evidence>
<keyword evidence="6 13" id="KW-0812">Transmembrane</keyword>
<evidence type="ECO:0000256" key="3">
    <source>
        <dbReference type="ARBA" id="ARBA00012438"/>
    </source>
</evidence>
<dbReference type="Proteomes" id="UP000018433">
    <property type="component" value="Unassembled WGS sequence"/>
</dbReference>
<keyword evidence="5" id="KW-0808">Transferase</keyword>
<dbReference type="InterPro" id="IPR004358">
    <property type="entry name" value="Sig_transdc_His_kin-like_C"/>
</dbReference>
<dbReference type="PANTHER" id="PTHR45436:SF14">
    <property type="entry name" value="SENSOR PROTEIN QSEC"/>
    <property type="match status" value="1"/>
</dbReference>
<keyword evidence="4" id="KW-0597">Phosphoprotein</keyword>
<dbReference type="SMART" id="SM00388">
    <property type="entry name" value="HisKA"/>
    <property type="match status" value="1"/>
</dbReference>
<proteinExistence type="predicted"/>
<dbReference type="PANTHER" id="PTHR45436">
    <property type="entry name" value="SENSOR HISTIDINE KINASE YKOH"/>
    <property type="match status" value="1"/>
</dbReference>
<dbReference type="InterPro" id="IPR036890">
    <property type="entry name" value="HATPase_C_sf"/>
</dbReference>
<comment type="subcellular location">
    <subcellularLocation>
        <location evidence="2">Membrane</location>
        <topology evidence="2">Multi-pass membrane protein</topology>
    </subcellularLocation>
</comment>
<dbReference type="Pfam" id="PF02518">
    <property type="entry name" value="HATPase_c"/>
    <property type="match status" value="1"/>
</dbReference>
<dbReference type="Gene3D" id="1.10.287.130">
    <property type="match status" value="1"/>
</dbReference>
<accession>A0ABP2U5R1</accession>
<reference evidence="15 16" key="1">
    <citation type="submission" date="2013-02" db="EMBL/GenBank/DDBJ databases">
        <title>The Genome Sequence of Acinetobacter soli NIPH 2899.</title>
        <authorList>
            <consortium name="The Broad Institute Genome Sequencing Platform"/>
            <consortium name="The Broad Institute Genome Sequencing Center for Infectious Disease"/>
            <person name="Cerqueira G."/>
            <person name="Feldgarden M."/>
            <person name="Courvalin P."/>
            <person name="Perichon B."/>
            <person name="Grillot-Courvalin C."/>
            <person name="Clermont D."/>
            <person name="Rocha E."/>
            <person name="Yoon E.-J."/>
            <person name="Nemec A."/>
            <person name="Walker B."/>
            <person name="Young S.K."/>
            <person name="Zeng Q."/>
            <person name="Gargeya S."/>
            <person name="Fitzgerald M."/>
            <person name="Haas B."/>
            <person name="Abouelleil A."/>
            <person name="Alvarado L."/>
            <person name="Arachchi H.M."/>
            <person name="Berlin A.M."/>
            <person name="Chapman S.B."/>
            <person name="Dewar J."/>
            <person name="Goldberg J."/>
            <person name="Griggs A."/>
            <person name="Gujja S."/>
            <person name="Hansen M."/>
            <person name="Howarth C."/>
            <person name="Imamovic A."/>
            <person name="Larimer J."/>
            <person name="McCowan C."/>
            <person name="Murphy C."/>
            <person name="Neiman D."/>
            <person name="Pearson M."/>
            <person name="Priest M."/>
            <person name="Roberts A."/>
            <person name="Saif S."/>
            <person name="Shea T."/>
            <person name="Sisk P."/>
            <person name="Sykes S."/>
            <person name="Wortman J."/>
            <person name="Nusbaum C."/>
            <person name="Birren B."/>
        </authorList>
    </citation>
    <scope>NUCLEOTIDE SEQUENCE [LARGE SCALE GENOMIC DNA]</scope>
    <source>
        <strain evidence="15 16">NIPH 2899</strain>
    </source>
</reference>
<evidence type="ECO:0000256" key="9">
    <source>
        <dbReference type="ARBA" id="ARBA00022840"/>
    </source>
</evidence>
<evidence type="ECO:0000256" key="13">
    <source>
        <dbReference type="SAM" id="Phobius"/>
    </source>
</evidence>
<feature type="transmembrane region" description="Helical" evidence="13">
    <location>
        <begin position="12"/>
        <end position="36"/>
    </location>
</feature>
<dbReference type="InterPro" id="IPR050428">
    <property type="entry name" value="TCS_sensor_his_kinase"/>
</dbReference>
<dbReference type="SMART" id="SM00387">
    <property type="entry name" value="HATPase_c"/>
    <property type="match status" value="1"/>
</dbReference>
<dbReference type="RefSeq" id="WP_004947880.1">
    <property type="nucleotide sequence ID" value="NZ_KB849643.1"/>
</dbReference>
<evidence type="ECO:0000256" key="6">
    <source>
        <dbReference type="ARBA" id="ARBA00022692"/>
    </source>
</evidence>
<dbReference type="PRINTS" id="PR00344">
    <property type="entry name" value="BCTRLSENSOR"/>
</dbReference>
<protein>
    <recommendedName>
        <fullName evidence="3">histidine kinase</fullName>
        <ecNumber evidence="3">2.7.13.3</ecNumber>
    </recommendedName>
</protein>
<evidence type="ECO:0000256" key="11">
    <source>
        <dbReference type="ARBA" id="ARBA00023012"/>
    </source>
</evidence>
<gene>
    <name evidence="15" type="ORF">F950_02712</name>
</gene>
<evidence type="ECO:0000259" key="14">
    <source>
        <dbReference type="PROSITE" id="PS50109"/>
    </source>
</evidence>
<comment type="catalytic activity">
    <reaction evidence="1">
        <text>ATP + protein L-histidine = ADP + protein N-phospho-L-histidine.</text>
        <dbReference type="EC" id="2.7.13.3"/>
    </reaction>
</comment>
<dbReference type="InterPro" id="IPR005467">
    <property type="entry name" value="His_kinase_dom"/>
</dbReference>
<keyword evidence="9" id="KW-0067">ATP-binding</keyword>
<name>A0ABP2U5R1_9GAMM</name>
<keyword evidence="10 13" id="KW-1133">Transmembrane helix</keyword>
<evidence type="ECO:0000256" key="10">
    <source>
        <dbReference type="ARBA" id="ARBA00022989"/>
    </source>
</evidence>
<dbReference type="SUPFAM" id="SSF55874">
    <property type="entry name" value="ATPase domain of HSP90 chaperone/DNA topoisomerase II/histidine kinase"/>
    <property type="match status" value="1"/>
</dbReference>
<keyword evidence="16" id="KW-1185">Reference proteome</keyword>